<gene>
    <name evidence="2" type="ORF">N4264_10950</name>
</gene>
<dbReference type="Proteomes" id="UP001064632">
    <property type="component" value="Chromosome"/>
</dbReference>
<protein>
    <submittedName>
        <fullName evidence="2">Uncharacterized protein</fullName>
    </submittedName>
</protein>
<evidence type="ECO:0000256" key="1">
    <source>
        <dbReference type="SAM" id="MobiDB-lite"/>
    </source>
</evidence>
<dbReference type="EMBL" id="CP104694">
    <property type="protein sequence ID" value="UXI70117.1"/>
    <property type="molecule type" value="Genomic_DNA"/>
</dbReference>
<proteinExistence type="predicted"/>
<keyword evidence="3" id="KW-1185">Reference proteome</keyword>
<organism evidence="2 3">
    <name type="scientific">Tahibacter amnicola</name>
    <dbReference type="NCBI Taxonomy" id="2976241"/>
    <lineage>
        <taxon>Bacteria</taxon>
        <taxon>Pseudomonadati</taxon>
        <taxon>Pseudomonadota</taxon>
        <taxon>Gammaproteobacteria</taxon>
        <taxon>Lysobacterales</taxon>
        <taxon>Rhodanobacteraceae</taxon>
        <taxon>Tahibacter</taxon>
    </lineage>
</organism>
<dbReference type="RefSeq" id="WP_261697068.1">
    <property type="nucleotide sequence ID" value="NZ_CP104694.1"/>
</dbReference>
<sequence length="150" mass="16176">MELRRECEHLARPKGRSPAYALRLYCNGALVFDSAWVAITLEDAQAADWLARLVEDACRSGSLVPPPGRRSHRSTLAWDGDPDDDTSAVAAGREARAEHLDGPRRGGRWCCAVSPGFHSGDYAGLLVRSGLAARWLCEQVVALPAPVTPG</sequence>
<feature type="region of interest" description="Disordered" evidence="1">
    <location>
        <begin position="63"/>
        <end position="87"/>
    </location>
</feature>
<evidence type="ECO:0000313" key="3">
    <source>
        <dbReference type="Proteomes" id="UP001064632"/>
    </source>
</evidence>
<name>A0ABY6BKW7_9GAMM</name>
<reference evidence="2" key="1">
    <citation type="submission" date="2022-09" db="EMBL/GenBank/DDBJ databases">
        <title>Tahibacter sp. nov., isolated from a fresh water.</title>
        <authorList>
            <person name="Baek J.H."/>
            <person name="Lee J.K."/>
            <person name="Kim J.M."/>
            <person name="Jeon C.O."/>
        </authorList>
    </citation>
    <scope>NUCLEOTIDE SEQUENCE</scope>
    <source>
        <strain evidence="2">W38</strain>
    </source>
</reference>
<evidence type="ECO:0000313" key="2">
    <source>
        <dbReference type="EMBL" id="UXI70117.1"/>
    </source>
</evidence>
<accession>A0ABY6BKW7</accession>